<dbReference type="AlphaFoldDB" id="A0A9X3PI87"/>
<organism evidence="1 2">
    <name type="scientific">Glycomyces luteolus</name>
    <dbReference type="NCBI Taxonomy" id="2670330"/>
    <lineage>
        <taxon>Bacteria</taxon>
        <taxon>Bacillati</taxon>
        <taxon>Actinomycetota</taxon>
        <taxon>Actinomycetes</taxon>
        <taxon>Glycomycetales</taxon>
        <taxon>Glycomycetaceae</taxon>
        <taxon>Glycomyces</taxon>
    </lineage>
</organism>
<evidence type="ECO:0000313" key="1">
    <source>
        <dbReference type="EMBL" id="MDA1363109.1"/>
    </source>
</evidence>
<sequence>MRTKLARLRELGAVEEMDRRWDDFDDEFDYDMLALHDGVALQRQYPGDLAALYELTDRPVFGEIRFPPESSFADARAVDFEGNPIDDRTRIKIAGLGEDAVLLDTDSGEVMIYWYSYFKYKWDSGVVLTCADVPEFVDTVCLGSRYAEIKGPKDKQKEPWWDRHPWYAYLQEVAMA</sequence>
<proteinExistence type="predicted"/>
<accession>A0A9X3PI87</accession>
<reference evidence="1" key="1">
    <citation type="submission" date="2022-12" db="EMBL/GenBank/DDBJ databases">
        <title>Gycomyces niveus sp.nov.,a novel actinomycete isolated from soil in Shouguan.</title>
        <authorList>
            <person name="Yang X."/>
        </authorList>
    </citation>
    <scope>NUCLEOTIDE SEQUENCE</scope>
    <source>
        <strain evidence="1">NEAU-A15</strain>
    </source>
</reference>
<keyword evidence="2" id="KW-1185">Reference proteome</keyword>
<dbReference type="RefSeq" id="WP_270113195.1">
    <property type="nucleotide sequence ID" value="NZ_JAPZVP010000041.1"/>
</dbReference>
<protein>
    <submittedName>
        <fullName evidence="1">Uncharacterized protein</fullName>
    </submittedName>
</protein>
<name>A0A9X3PI87_9ACTN</name>
<comment type="caution">
    <text evidence="1">The sequence shown here is derived from an EMBL/GenBank/DDBJ whole genome shotgun (WGS) entry which is preliminary data.</text>
</comment>
<evidence type="ECO:0000313" key="2">
    <source>
        <dbReference type="Proteomes" id="UP001146067"/>
    </source>
</evidence>
<gene>
    <name evidence="1" type="ORF">O1R50_26080</name>
</gene>
<dbReference type="Proteomes" id="UP001146067">
    <property type="component" value="Unassembled WGS sequence"/>
</dbReference>
<dbReference type="EMBL" id="JAPZVP010000041">
    <property type="protein sequence ID" value="MDA1363109.1"/>
    <property type="molecule type" value="Genomic_DNA"/>
</dbReference>